<protein>
    <submittedName>
        <fullName evidence="6">CAAX protease</fullName>
    </submittedName>
</protein>
<keyword evidence="4" id="KW-1133">Transmembrane helix</keyword>
<dbReference type="Pfam" id="PF02517">
    <property type="entry name" value="Rce1-like"/>
    <property type="match status" value="1"/>
</dbReference>
<gene>
    <name evidence="6" type="ORF">BZZ03_09000</name>
</gene>
<proteinExistence type="inferred from homology"/>
<dbReference type="EMBL" id="MUIZ01000006">
    <property type="protein sequence ID" value="OUK03780.1"/>
    <property type="molecule type" value="Genomic_DNA"/>
</dbReference>
<feature type="domain" description="CAAX prenyl protease 2/Lysostaphin resistance protein A-like" evidence="5">
    <location>
        <begin position="125"/>
        <end position="214"/>
    </location>
</feature>
<evidence type="ECO:0000256" key="1">
    <source>
        <dbReference type="ARBA" id="ARBA00004651"/>
    </source>
</evidence>
<keyword evidence="4" id="KW-0812">Transmembrane</keyword>
<dbReference type="InterPro" id="IPR052710">
    <property type="entry name" value="CAAX_protease"/>
</dbReference>
<keyword evidence="6" id="KW-0378">Hydrolase</keyword>
<evidence type="ECO:0000259" key="5">
    <source>
        <dbReference type="Pfam" id="PF02517"/>
    </source>
</evidence>
<keyword evidence="4" id="KW-0472">Membrane</keyword>
<evidence type="ECO:0000256" key="4">
    <source>
        <dbReference type="SAM" id="Phobius"/>
    </source>
</evidence>
<feature type="transmembrane region" description="Helical" evidence="4">
    <location>
        <begin position="84"/>
        <end position="103"/>
    </location>
</feature>
<feature type="transmembrane region" description="Helical" evidence="4">
    <location>
        <begin position="12"/>
        <end position="34"/>
    </location>
</feature>
<evidence type="ECO:0000313" key="7">
    <source>
        <dbReference type="Proteomes" id="UP000194606"/>
    </source>
</evidence>
<keyword evidence="6" id="KW-0645">Protease</keyword>
<dbReference type="Proteomes" id="UP000194606">
    <property type="component" value="Unassembled WGS sequence"/>
</dbReference>
<dbReference type="AlphaFoldDB" id="A0A252CBS1"/>
<feature type="transmembrane region" description="Helical" evidence="4">
    <location>
        <begin position="123"/>
        <end position="143"/>
    </location>
</feature>
<dbReference type="GO" id="GO:0005886">
    <property type="term" value="C:plasma membrane"/>
    <property type="evidence" value="ECO:0007669"/>
    <property type="project" value="UniProtKB-SubCell"/>
</dbReference>
<keyword evidence="3" id="KW-1003">Cell membrane</keyword>
<comment type="caution">
    <text evidence="6">The sequence shown here is derived from an EMBL/GenBank/DDBJ whole genome shotgun (WGS) entry which is preliminary data.</text>
</comment>
<feature type="transmembrane region" description="Helical" evidence="4">
    <location>
        <begin position="180"/>
        <end position="196"/>
    </location>
</feature>
<name>A0A252CBS1_9LACT</name>
<dbReference type="GO" id="GO:0080120">
    <property type="term" value="P:CAAX-box protein maturation"/>
    <property type="evidence" value="ECO:0007669"/>
    <property type="project" value="UniProtKB-ARBA"/>
</dbReference>
<reference evidence="6 7" key="1">
    <citation type="submission" date="2017-02" db="EMBL/GenBank/DDBJ databases">
        <authorList>
            <person name="Peterson S.W."/>
        </authorList>
    </citation>
    <scope>NUCLEOTIDE SEQUENCE [LARGE SCALE GENOMIC DNA]</scope>
    <source>
        <strain evidence="6">159469</strain>
    </source>
</reference>
<dbReference type="PANTHER" id="PTHR36435:SF1">
    <property type="entry name" value="CAAX AMINO TERMINAL PROTEASE FAMILY PROTEIN"/>
    <property type="match status" value="1"/>
</dbReference>
<dbReference type="InterPro" id="IPR003675">
    <property type="entry name" value="Rce1/LyrA-like_dom"/>
</dbReference>
<comment type="similarity">
    <text evidence="2">Belongs to the UPF0177 family.</text>
</comment>
<sequence length="218" mass="24690">MNFLRDNKREFIVLTIYILFVPFQLGMIPLLFLSELAQTNWVESDFLNFAVGITVSALTALILFRKELRESFGYFKEHSLWKILSLPLWMAAILLVESLAQGIYGKGLNPENQAALSEMSKQIPLFFTILILGILGPIIEEIIFRHIFLNRLSNYTGTLIAVLVSTGLFTVMHMQQPMDFVLYAPGAMLLALAYLSSQRSLIFVICLHMLNNILGLLS</sequence>
<dbReference type="GO" id="GO:0006508">
    <property type="term" value="P:proteolysis"/>
    <property type="evidence" value="ECO:0007669"/>
    <property type="project" value="UniProtKB-KW"/>
</dbReference>
<evidence type="ECO:0000256" key="2">
    <source>
        <dbReference type="ARBA" id="ARBA00009067"/>
    </source>
</evidence>
<dbReference type="GO" id="GO:0004175">
    <property type="term" value="F:endopeptidase activity"/>
    <property type="evidence" value="ECO:0007669"/>
    <property type="project" value="UniProtKB-ARBA"/>
</dbReference>
<feature type="transmembrane region" description="Helical" evidence="4">
    <location>
        <begin position="155"/>
        <end position="174"/>
    </location>
</feature>
<feature type="transmembrane region" description="Helical" evidence="4">
    <location>
        <begin position="46"/>
        <end position="64"/>
    </location>
</feature>
<evidence type="ECO:0000256" key="3">
    <source>
        <dbReference type="ARBA" id="ARBA00022475"/>
    </source>
</evidence>
<accession>A0A252CBS1</accession>
<comment type="subcellular location">
    <subcellularLocation>
        <location evidence="1">Cell membrane</location>
        <topology evidence="1">Multi-pass membrane protein</topology>
    </subcellularLocation>
</comment>
<dbReference type="RefSeq" id="WP_086583059.1">
    <property type="nucleotide sequence ID" value="NZ_MUIZ01000006.1"/>
</dbReference>
<organism evidence="6 7">
    <name type="scientific">Lactococcus petauri</name>
    <dbReference type="NCBI Taxonomy" id="1940789"/>
    <lineage>
        <taxon>Bacteria</taxon>
        <taxon>Bacillati</taxon>
        <taxon>Bacillota</taxon>
        <taxon>Bacilli</taxon>
        <taxon>Lactobacillales</taxon>
        <taxon>Streptococcaceae</taxon>
        <taxon>Lactococcus</taxon>
    </lineage>
</organism>
<evidence type="ECO:0000313" key="6">
    <source>
        <dbReference type="EMBL" id="OUK03780.1"/>
    </source>
</evidence>
<dbReference type="PANTHER" id="PTHR36435">
    <property type="entry name" value="SLR1288 PROTEIN"/>
    <property type="match status" value="1"/>
</dbReference>